<name>A0ABW2XXI2_9ACTN</name>
<feature type="transmembrane region" description="Helical" evidence="2">
    <location>
        <begin position="195"/>
        <end position="215"/>
    </location>
</feature>
<feature type="transmembrane region" description="Helical" evidence="2">
    <location>
        <begin position="433"/>
        <end position="451"/>
    </location>
</feature>
<keyword evidence="2" id="KW-1133">Transmembrane helix</keyword>
<reference evidence="4" key="1">
    <citation type="journal article" date="2019" name="Int. J. Syst. Evol. Microbiol.">
        <title>The Global Catalogue of Microorganisms (GCM) 10K type strain sequencing project: providing services to taxonomists for standard genome sequencing and annotation.</title>
        <authorList>
            <consortium name="The Broad Institute Genomics Platform"/>
            <consortium name="The Broad Institute Genome Sequencing Center for Infectious Disease"/>
            <person name="Wu L."/>
            <person name="Ma J."/>
        </authorList>
    </citation>
    <scope>NUCLEOTIDE SEQUENCE [LARGE SCALE GENOMIC DNA]</scope>
    <source>
        <strain evidence="4">JCM 9371</strain>
    </source>
</reference>
<accession>A0ABW2XXI2</accession>
<dbReference type="EMBL" id="JBHTGP010000026">
    <property type="protein sequence ID" value="MFD0691089.1"/>
    <property type="molecule type" value="Genomic_DNA"/>
</dbReference>
<protein>
    <recommendedName>
        <fullName evidence="5">Integral membrane protein</fullName>
    </recommendedName>
</protein>
<feature type="transmembrane region" description="Helical" evidence="2">
    <location>
        <begin position="493"/>
        <end position="510"/>
    </location>
</feature>
<comment type="caution">
    <text evidence="3">The sequence shown here is derived from an EMBL/GenBank/DDBJ whole genome shotgun (WGS) entry which is preliminary data.</text>
</comment>
<feature type="transmembrane region" description="Helical" evidence="2">
    <location>
        <begin position="221"/>
        <end position="238"/>
    </location>
</feature>
<feature type="transmembrane region" description="Helical" evidence="2">
    <location>
        <begin position="123"/>
        <end position="142"/>
    </location>
</feature>
<evidence type="ECO:0000256" key="2">
    <source>
        <dbReference type="SAM" id="Phobius"/>
    </source>
</evidence>
<feature type="transmembrane region" description="Helical" evidence="2">
    <location>
        <begin position="463"/>
        <end position="481"/>
    </location>
</feature>
<feature type="region of interest" description="Disordered" evidence="1">
    <location>
        <begin position="1"/>
        <end position="69"/>
    </location>
</feature>
<organism evidence="3 4">
    <name type="scientific">Actinomadura fibrosa</name>
    <dbReference type="NCBI Taxonomy" id="111802"/>
    <lineage>
        <taxon>Bacteria</taxon>
        <taxon>Bacillati</taxon>
        <taxon>Actinomycetota</taxon>
        <taxon>Actinomycetes</taxon>
        <taxon>Streptosporangiales</taxon>
        <taxon>Thermomonosporaceae</taxon>
        <taxon>Actinomadura</taxon>
    </lineage>
</organism>
<gene>
    <name evidence="3" type="ORF">ACFQZM_41815</name>
</gene>
<keyword evidence="4" id="KW-1185">Reference proteome</keyword>
<dbReference type="RefSeq" id="WP_165503149.1">
    <property type="nucleotide sequence ID" value="NZ_CAACUY010000182.1"/>
</dbReference>
<evidence type="ECO:0008006" key="5">
    <source>
        <dbReference type="Google" id="ProtNLM"/>
    </source>
</evidence>
<feature type="transmembrane region" description="Helical" evidence="2">
    <location>
        <begin position="517"/>
        <end position="536"/>
    </location>
</feature>
<evidence type="ECO:0000313" key="4">
    <source>
        <dbReference type="Proteomes" id="UP001597063"/>
    </source>
</evidence>
<keyword evidence="2" id="KW-0812">Transmembrane</keyword>
<proteinExistence type="predicted"/>
<feature type="transmembrane region" description="Helical" evidence="2">
    <location>
        <begin position="408"/>
        <end position="427"/>
    </location>
</feature>
<sequence length="643" mass="68335">MFKTVQRMLSFGSIETKPPGPQRKETSCAIAADGSRGRRGVSTMARGHAGPDGTDVPGSDDRTGRGSGLGTGVGIVIDDDRLERLLPRSTEHFGHRVFLGYRLSTRLIEAVTALQLGLAHGRAVAVAAVACAVFDLAFATVLRRRGRSLFPLRLGLDLMDVVAWTLVLHGSADLAVIVASPVLMEMAMAYAWRALPLPVLVGSAGAVASGVAGAGVTPLPYLWPLVAWGAGTLSGAYLRRRWQVEARTVQDHLEAAVSRAELSGQNSVAMGADSVVDLLVRTAPLVAAYEESPPPSPFGGWKARLAEACGRQATYLGVALLRWQSLYNGRSADLSSDVEVRVAPGAGTLLLSPAQTEHLERRLDALAPRGTVPVEVPRPGPAGEEQTLLVDGRPIVVPADARPRIRPLHAGPFAFVAAAALVLIQSLPQWDAVPPWVTAPIAAAALAAARWTHRQTHRPPAELAGRVLAIGLALALLQSVATTAAERPDSGRLPFMFFLQWAVPLVYVHARDLPWPRLLLFTAGFAGAAMAGAALMPVPFSLSDVLVGLAWPLAPVLAVQGLRDAMNAESEELWAQVQRMYDTAVRDGFQRGRRLVVELTEEAAGQLGDRYRALGPDLPPKVGAEIERRLRQARASLAAIGSS</sequence>
<keyword evidence="2" id="KW-0472">Membrane</keyword>
<dbReference type="Proteomes" id="UP001597063">
    <property type="component" value="Unassembled WGS sequence"/>
</dbReference>
<feature type="transmembrane region" description="Helical" evidence="2">
    <location>
        <begin position="162"/>
        <end position="183"/>
    </location>
</feature>
<evidence type="ECO:0000313" key="3">
    <source>
        <dbReference type="EMBL" id="MFD0691089.1"/>
    </source>
</evidence>
<evidence type="ECO:0000256" key="1">
    <source>
        <dbReference type="SAM" id="MobiDB-lite"/>
    </source>
</evidence>